<dbReference type="EMBL" id="QCYG01000014">
    <property type="protein sequence ID" value="PVA05197.1"/>
    <property type="molecule type" value="Genomic_DNA"/>
</dbReference>
<accession>A0A2T7FSP6</accession>
<name>A0A2T7FSP6_9RHOB</name>
<evidence type="ECO:0000313" key="1">
    <source>
        <dbReference type="EMBL" id="PVA05197.1"/>
    </source>
</evidence>
<keyword evidence="2" id="KW-1185">Reference proteome</keyword>
<dbReference type="Proteomes" id="UP000244817">
    <property type="component" value="Unassembled WGS sequence"/>
</dbReference>
<evidence type="ECO:0000313" key="2">
    <source>
        <dbReference type="Proteomes" id="UP000244817"/>
    </source>
</evidence>
<protein>
    <submittedName>
        <fullName evidence="1">Uncharacterized protein</fullName>
    </submittedName>
</protein>
<comment type="caution">
    <text evidence="1">The sequence shown here is derived from an EMBL/GenBank/DDBJ whole genome shotgun (WGS) entry which is preliminary data.</text>
</comment>
<dbReference type="AlphaFoldDB" id="A0A2T7FSP6"/>
<sequence length="391" mass="40036">MSVSSLHPSGVFHSNGQHRQITFSQSAAWTVQDGPRSFFVEWSGDLSVSRLNTSQRSRLGNGGPVVLSFGSAPDGTIDLNSSSGPAGAVATADVSLTDNTGGTGTITSSAFSPPGGAITQQAITTTASGGAFTALTTDGTNALSASYGAIFDAGGFVLSGLGDTQNSEVVIEATDRITSVRQQILGGWQIPTTSDWTITAKVGPTLTVTDRSLSRDEMVEIAPTTNSANGPTIGLTSRDTVTSSTYGAATQISFSRPLTDAWTGSIGLSAEIGRFDSKYSGYSRVTAPSLSDGPEIRHRDRLSGATGRAGLQIGVSRPIALGGVLSLSLYGQRGFNQPTLRATALSPITATVSGTGEDASLVSTGQQAYRNELTTGSSWSAGAGVSVAYVF</sequence>
<organism evidence="1 2">
    <name type="scientific">Thalassorhabdomicrobium marinisediminis</name>
    <dbReference type="NCBI Taxonomy" id="2170577"/>
    <lineage>
        <taxon>Bacteria</taxon>
        <taxon>Pseudomonadati</taxon>
        <taxon>Pseudomonadota</taxon>
        <taxon>Alphaproteobacteria</taxon>
        <taxon>Rhodobacterales</taxon>
        <taxon>Paracoccaceae</taxon>
        <taxon>Thalassorhabdomicrobium</taxon>
    </lineage>
</organism>
<reference evidence="1 2" key="1">
    <citation type="submission" date="2018-04" db="EMBL/GenBank/DDBJ databases">
        <title>Pelagivirga bohaiensis gen. nov., sp. nov., a bacterium isolated from the Bohai Sea.</title>
        <authorList>
            <person name="Ji X."/>
        </authorList>
    </citation>
    <scope>NUCLEOTIDE SEQUENCE [LARGE SCALE GENOMIC DNA]</scope>
    <source>
        <strain evidence="1 2">BH-SD16</strain>
    </source>
</reference>
<gene>
    <name evidence="1" type="ORF">DC363_16330</name>
</gene>
<proteinExistence type="predicted"/>